<dbReference type="InterPro" id="IPR001851">
    <property type="entry name" value="ABC_transp_permease"/>
</dbReference>
<evidence type="ECO:0000256" key="4">
    <source>
        <dbReference type="ARBA" id="ARBA00022989"/>
    </source>
</evidence>
<evidence type="ECO:0000256" key="1">
    <source>
        <dbReference type="ARBA" id="ARBA00004651"/>
    </source>
</evidence>
<keyword evidence="8" id="KW-1185">Reference proteome</keyword>
<feature type="transmembrane region" description="Helical" evidence="6">
    <location>
        <begin position="293"/>
        <end position="311"/>
    </location>
</feature>
<dbReference type="CDD" id="cd06581">
    <property type="entry name" value="TM_PBP1_LivM_like"/>
    <property type="match status" value="1"/>
</dbReference>
<gene>
    <name evidence="7" type="ORF">ACFFP0_17730</name>
</gene>
<feature type="transmembrane region" description="Helical" evidence="6">
    <location>
        <begin position="85"/>
        <end position="107"/>
    </location>
</feature>
<dbReference type="PANTHER" id="PTHR30482">
    <property type="entry name" value="HIGH-AFFINITY BRANCHED-CHAIN AMINO ACID TRANSPORT SYSTEM PERMEASE"/>
    <property type="match status" value="1"/>
</dbReference>
<evidence type="ECO:0000313" key="7">
    <source>
        <dbReference type="EMBL" id="MFB9950697.1"/>
    </source>
</evidence>
<evidence type="ECO:0000256" key="6">
    <source>
        <dbReference type="SAM" id="Phobius"/>
    </source>
</evidence>
<accession>A0ABV6AJH2</accession>
<feature type="transmembrane region" description="Helical" evidence="6">
    <location>
        <begin position="260"/>
        <end position="281"/>
    </location>
</feature>
<feature type="transmembrane region" description="Helical" evidence="6">
    <location>
        <begin position="219"/>
        <end position="240"/>
    </location>
</feature>
<keyword evidence="5 6" id="KW-0472">Membrane</keyword>
<protein>
    <submittedName>
        <fullName evidence="7">Branched-chain amino acid ABC transporter permease</fullName>
    </submittedName>
</protein>
<proteinExistence type="predicted"/>
<dbReference type="PANTHER" id="PTHR30482:SF17">
    <property type="entry name" value="ABC TRANSPORTER ATP-BINDING PROTEIN"/>
    <property type="match status" value="1"/>
</dbReference>
<comment type="caution">
    <text evidence="7">The sequence shown here is derived from an EMBL/GenBank/DDBJ whole genome shotgun (WGS) entry which is preliminary data.</text>
</comment>
<feature type="transmembrane region" description="Helical" evidence="6">
    <location>
        <begin position="9"/>
        <end position="27"/>
    </location>
</feature>
<keyword evidence="4 6" id="KW-1133">Transmembrane helix</keyword>
<dbReference type="RefSeq" id="WP_377263334.1">
    <property type="nucleotide sequence ID" value="NZ_JBHMAA010000019.1"/>
</dbReference>
<evidence type="ECO:0000256" key="2">
    <source>
        <dbReference type="ARBA" id="ARBA00022475"/>
    </source>
</evidence>
<feature type="transmembrane region" description="Helical" evidence="6">
    <location>
        <begin position="114"/>
        <end position="131"/>
    </location>
</feature>
<feature type="transmembrane region" description="Helical" evidence="6">
    <location>
        <begin position="171"/>
        <end position="191"/>
    </location>
</feature>
<reference evidence="7 8" key="1">
    <citation type="submission" date="2024-09" db="EMBL/GenBank/DDBJ databases">
        <authorList>
            <person name="Sun Q."/>
            <person name="Mori K."/>
        </authorList>
    </citation>
    <scope>NUCLEOTIDE SEQUENCE [LARGE SCALE GENOMIC DNA]</scope>
    <source>
        <strain evidence="7 8">TBRC 4938</strain>
    </source>
</reference>
<keyword evidence="3 6" id="KW-0812">Transmembrane</keyword>
<dbReference type="EMBL" id="JBHMAA010000019">
    <property type="protein sequence ID" value="MFB9950697.1"/>
    <property type="molecule type" value="Genomic_DNA"/>
</dbReference>
<dbReference type="Pfam" id="PF02653">
    <property type="entry name" value="BPD_transp_2"/>
    <property type="match status" value="1"/>
</dbReference>
<sequence length="329" mass="34648">MTDTAFRKLELAFAALAAAMFMVLPVFTGEGSLLSVTVFLILALLSISMSLVWGMAGIFSFGQTVFFGIAAYAYSVIMINTDNTLLSVGAAVAIACAVALAIGYFTIYGRVSDLYIAVITLAVSLLIYQYINTLSGDAARIGAANLGGYTGMPGVPPLSMPGDPTLYADVYGMYFISLGALIAAFTGIRLLERSVFGQSVIAVRENELRAELLGYDSRFYRLVVFVAGGAIAGFAGVLYAAWGGFIEPSVFSLAFAAQPIIWTVAGGVASPIGPALGSLLVQSLTTWLGARQIADNNIVLGLIFIAFVLFVPQGLVPAIRRLVVRETSP</sequence>
<evidence type="ECO:0000256" key="5">
    <source>
        <dbReference type="ARBA" id="ARBA00023136"/>
    </source>
</evidence>
<name>A0ABV6AJH2_9HYPH</name>
<comment type="subcellular location">
    <subcellularLocation>
        <location evidence="1">Cell membrane</location>
        <topology evidence="1">Multi-pass membrane protein</topology>
    </subcellularLocation>
</comment>
<keyword evidence="2" id="KW-1003">Cell membrane</keyword>
<feature type="transmembrane region" description="Helical" evidence="6">
    <location>
        <begin position="61"/>
        <end position="79"/>
    </location>
</feature>
<evidence type="ECO:0000256" key="3">
    <source>
        <dbReference type="ARBA" id="ARBA00022692"/>
    </source>
</evidence>
<organism evidence="7 8">
    <name type="scientific">Rhizobium puerariae</name>
    <dbReference type="NCBI Taxonomy" id="1585791"/>
    <lineage>
        <taxon>Bacteria</taxon>
        <taxon>Pseudomonadati</taxon>
        <taxon>Pseudomonadota</taxon>
        <taxon>Alphaproteobacteria</taxon>
        <taxon>Hyphomicrobiales</taxon>
        <taxon>Rhizobiaceae</taxon>
        <taxon>Rhizobium/Agrobacterium group</taxon>
        <taxon>Rhizobium</taxon>
    </lineage>
</organism>
<feature type="transmembrane region" description="Helical" evidence="6">
    <location>
        <begin position="33"/>
        <end position="54"/>
    </location>
</feature>
<evidence type="ECO:0000313" key="8">
    <source>
        <dbReference type="Proteomes" id="UP001589692"/>
    </source>
</evidence>
<dbReference type="InterPro" id="IPR043428">
    <property type="entry name" value="LivM-like"/>
</dbReference>
<dbReference type="Proteomes" id="UP001589692">
    <property type="component" value="Unassembled WGS sequence"/>
</dbReference>